<proteinExistence type="predicted"/>
<comment type="caution">
    <text evidence="1">The sequence shown here is derived from an EMBL/GenBank/DDBJ whole genome shotgun (WGS) entry which is preliminary data.</text>
</comment>
<dbReference type="Proteomes" id="UP000706580">
    <property type="component" value="Unassembled WGS sequence"/>
</dbReference>
<dbReference type="EMBL" id="JADMNK010000002">
    <property type="protein sequence ID" value="MBZ0057152.1"/>
    <property type="molecule type" value="Genomic_DNA"/>
</dbReference>
<sequence>MSENNYGALMMKSEIATTTDIDTILEPGIYPVPGGNTSSPDPNGGTLTIYPGPPVTRTFISNNIVIMVSTYNYATKAWTNGETPVLMKSLSSTETDLGDALIGVKQPIAMAIGRTQHGKNAEFVSVFDFGAIGDGTLHPLSERFTTLAMAQIAYPFVTSLTQSIDWAAIQAALNSGLRVRFTSLGREVNLAVNEEMAVITAGQVLEADNAGGYGYADYNLGLTWQYSGVRVTAMGTFAKRLRTRRLWRGSASDPQDAPLSVLFNVQAEGVRFHGLGLTLKCDYSNLSPTNFGDDCDVAIFVGTRVGTQIHDVTITGYFRKTGILLDVTQSDELPPFNDINGKPFPLGTNRNLGDGTHIFNPFIRGPRVGLAIIGAKPKPGQNTYSDPYYDELLGTAVPDFRGRGGFSDFMCLGGRIFGPDHHSGWRLQDPTLVGGVLTQSGMESEPDFSPAAVWIDGLSNNASSNLWGMRFFGTRIATWEMFRVRLDKASRVVFDKCHIEGRNSSDIKTSTGASLTGAGTNDYTLYTYGSVAGTSRSTRCAYYDAVTSTVEDTIPHWYGTQFQLHARDGSRIYMAKGGFISSVEGNTDIRAPDGSSILLRIGTSTVCQIAADGIALSRDDTYRLGSSAASFTEAWAKTFRTTLSTGSGGPGPGIYSGEGSPEGIVSAVTGSKYYRTGPIANATLAREWIKDSGNGNTGWIAR</sequence>
<protein>
    <submittedName>
        <fullName evidence="1">Uncharacterized protein</fullName>
    </submittedName>
</protein>
<accession>A0ABS7RSA6</accession>
<evidence type="ECO:0000313" key="2">
    <source>
        <dbReference type="Proteomes" id="UP000706580"/>
    </source>
</evidence>
<gene>
    <name evidence="1" type="ORF">ITX56_04870</name>
</gene>
<dbReference type="RefSeq" id="WP_223074067.1">
    <property type="nucleotide sequence ID" value="NZ_JADMNK010000002.1"/>
</dbReference>
<evidence type="ECO:0000313" key="1">
    <source>
        <dbReference type="EMBL" id="MBZ0057152.1"/>
    </source>
</evidence>
<dbReference type="InterPro" id="IPR012334">
    <property type="entry name" value="Pectin_lyas_fold"/>
</dbReference>
<dbReference type="Gene3D" id="2.160.20.10">
    <property type="entry name" value="Single-stranded right-handed beta-helix, Pectin lyase-like"/>
    <property type="match status" value="1"/>
</dbReference>
<name>A0ABS7RSA6_9ENTR</name>
<organism evidence="1 2">
    <name type="scientific">Leclercia barmai</name>
    <dbReference type="NCBI Taxonomy" id="2785629"/>
    <lineage>
        <taxon>Bacteria</taxon>
        <taxon>Pseudomonadati</taxon>
        <taxon>Pseudomonadota</taxon>
        <taxon>Gammaproteobacteria</taxon>
        <taxon>Enterobacterales</taxon>
        <taxon>Enterobacteriaceae</taxon>
        <taxon>Leclercia</taxon>
    </lineage>
</organism>
<reference evidence="1 2" key="1">
    <citation type="submission" date="2020-11" db="EMBL/GenBank/DDBJ databases">
        <title>Draft Genome of Enterobacter sp. strain EMC7.</title>
        <authorList>
            <person name="Barman P."/>
            <person name="Sinha S."/>
            <person name="Sen S."/>
            <person name="Chakraborty R."/>
        </authorList>
    </citation>
    <scope>NUCLEOTIDE SEQUENCE [LARGE SCALE GENOMIC DNA]</scope>
    <source>
        <strain evidence="1 2">EMC7</strain>
    </source>
</reference>
<keyword evidence="2" id="KW-1185">Reference proteome</keyword>